<dbReference type="AlphaFoldDB" id="T2JNS7"/>
<dbReference type="Proteomes" id="UP000018130">
    <property type="component" value="Unassembled WGS sequence"/>
</dbReference>
<protein>
    <submittedName>
        <fullName evidence="1">Uncharacterized protein</fullName>
    </submittedName>
</protein>
<evidence type="ECO:0000313" key="2">
    <source>
        <dbReference type="Proteomes" id="UP000018130"/>
    </source>
</evidence>
<gene>
    <name evidence="1" type="ORF">CWATWH0402_2195</name>
</gene>
<organism evidence="1 2">
    <name type="scientific">Crocosphaera watsonii WH 0402</name>
    <dbReference type="NCBI Taxonomy" id="1284629"/>
    <lineage>
        <taxon>Bacteria</taxon>
        <taxon>Bacillati</taxon>
        <taxon>Cyanobacteriota</taxon>
        <taxon>Cyanophyceae</taxon>
        <taxon>Oscillatoriophycideae</taxon>
        <taxon>Chroococcales</taxon>
        <taxon>Aphanothecaceae</taxon>
        <taxon>Crocosphaera</taxon>
    </lineage>
</organism>
<dbReference type="EMBL" id="CAQN01000460">
    <property type="protein sequence ID" value="CCQ66694.1"/>
    <property type="molecule type" value="Genomic_DNA"/>
</dbReference>
<reference evidence="1 2" key="2">
    <citation type="submission" date="2013-09" db="EMBL/GenBank/DDBJ databases">
        <title>Whole genome comparison of six Crocosphaera watsonii strains with differing phenotypes.</title>
        <authorList>
            <person name="Bench S.R."/>
            <person name="Heller P."/>
            <person name="Frank I."/>
            <person name="Arciniega M."/>
            <person name="Shilova I.N."/>
            <person name="Zehr J.P."/>
        </authorList>
    </citation>
    <scope>NUCLEOTIDE SEQUENCE [LARGE SCALE GENOMIC DNA]</scope>
    <source>
        <strain evidence="1 2">WH 0402</strain>
    </source>
</reference>
<accession>T2JNS7</accession>
<proteinExistence type="predicted"/>
<reference evidence="1 2" key="1">
    <citation type="submission" date="2013-01" db="EMBL/GenBank/DDBJ databases">
        <authorList>
            <person name="Bench S."/>
        </authorList>
    </citation>
    <scope>NUCLEOTIDE SEQUENCE [LARGE SCALE GENOMIC DNA]</scope>
    <source>
        <strain evidence="1 2">WH 0402</strain>
    </source>
</reference>
<name>T2JNS7_CROWT</name>
<sequence>MLQLATKIYSFEEYLTYDDGTDNKYETYINREWTPWFNFALCF</sequence>
<evidence type="ECO:0000313" key="1">
    <source>
        <dbReference type="EMBL" id="CCQ66694.1"/>
    </source>
</evidence>
<comment type="caution">
    <text evidence="1">The sequence shown here is derived from an EMBL/GenBank/DDBJ whole genome shotgun (WGS) entry which is preliminary data.</text>
</comment>